<sequence>MTEGMSVPPNWTHDDPDWGEDVGRKYDPHAVVEYEHVDLDLWLVLAPGRVPERVADDERGYRIDARWGDEPGDYTTLQLAVTPDLASAHAVAADVMRLFTEFYAPDADIARLLDRVAGIKTDDWQAEHDAVRPTAALHA</sequence>
<dbReference type="RefSeq" id="WP_188975985.1">
    <property type="nucleotide sequence ID" value="NZ_BMPG01000001.1"/>
</dbReference>
<proteinExistence type="predicted"/>
<keyword evidence="2" id="KW-1185">Reference proteome</keyword>
<reference evidence="1" key="2">
    <citation type="submission" date="2020-09" db="EMBL/GenBank/DDBJ databases">
        <authorList>
            <person name="Sun Q."/>
            <person name="Ohkuma M."/>
        </authorList>
    </citation>
    <scope>NUCLEOTIDE SEQUENCE</scope>
    <source>
        <strain evidence="1">JCM 19596</strain>
    </source>
</reference>
<dbReference type="AlphaFoldDB" id="A0A830F991"/>
<dbReference type="EMBL" id="BMPG01000001">
    <property type="protein sequence ID" value="GGL51685.1"/>
    <property type="molecule type" value="Genomic_DNA"/>
</dbReference>
<comment type="caution">
    <text evidence="1">The sequence shown here is derived from an EMBL/GenBank/DDBJ whole genome shotgun (WGS) entry which is preliminary data.</text>
</comment>
<dbReference type="OrthoDB" id="256602at2157"/>
<dbReference type="Proteomes" id="UP000607197">
    <property type="component" value="Unassembled WGS sequence"/>
</dbReference>
<name>A0A830F991_9EURY</name>
<reference evidence="1" key="1">
    <citation type="journal article" date="2014" name="Int. J. Syst. Evol. Microbiol.">
        <title>Complete genome sequence of Corynebacterium casei LMG S-19264T (=DSM 44701T), isolated from a smear-ripened cheese.</title>
        <authorList>
            <consortium name="US DOE Joint Genome Institute (JGI-PGF)"/>
            <person name="Walter F."/>
            <person name="Albersmeier A."/>
            <person name="Kalinowski J."/>
            <person name="Ruckert C."/>
        </authorList>
    </citation>
    <scope>NUCLEOTIDE SEQUENCE</scope>
    <source>
        <strain evidence="1">JCM 19596</strain>
    </source>
</reference>
<protein>
    <submittedName>
        <fullName evidence="1">Uncharacterized protein</fullName>
    </submittedName>
</protein>
<gene>
    <name evidence="1" type="ORF">GCM10009039_07500</name>
</gene>
<accession>A0A830F991</accession>
<evidence type="ECO:0000313" key="1">
    <source>
        <dbReference type="EMBL" id="GGL51685.1"/>
    </source>
</evidence>
<organism evidence="1 2">
    <name type="scientific">Halocalculus aciditolerans</name>
    <dbReference type="NCBI Taxonomy" id="1383812"/>
    <lineage>
        <taxon>Archaea</taxon>
        <taxon>Methanobacteriati</taxon>
        <taxon>Methanobacteriota</taxon>
        <taxon>Stenosarchaea group</taxon>
        <taxon>Halobacteria</taxon>
        <taxon>Halobacteriales</taxon>
        <taxon>Halobacteriaceae</taxon>
        <taxon>Halocalculus</taxon>
    </lineage>
</organism>
<evidence type="ECO:0000313" key="2">
    <source>
        <dbReference type="Proteomes" id="UP000607197"/>
    </source>
</evidence>